<organism evidence="12 13">
    <name type="scientific">Pseudobacteroides cellulosolvens ATCC 35603 = DSM 2933</name>
    <dbReference type="NCBI Taxonomy" id="398512"/>
    <lineage>
        <taxon>Bacteria</taxon>
        <taxon>Bacillati</taxon>
        <taxon>Bacillota</taxon>
        <taxon>Clostridia</taxon>
        <taxon>Eubacteriales</taxon>
        <taxon>Oscillospiraceae</taxon>
        <taxon>Pseudobacteroides</taxon>
    </lineage>
</organism>
<dbReference type="AlphaFoldDB" id="A0A0L6JQK6"/>
<dbReference type="FunFam" id="3.40.50.10210:FF:000001">
    <property type="entry name" value="Nicotinate-nucleotide--dimethylbenzimidazole phosphoribosyltransferase"/>
    <property type="match status" value="1"/>
</dbReference>
<keyword evidence="8 11" id="KW-0808">Transferase</keyword>
<dbReference type="InterPro" id="IPR023195">
    <property type="entry name" value="Nict_dMeBzImd_PRibTrfase_N"/>
</dbReference>
<evidence type="ECO:0000256" key="6">
    <source>
        <dbReference type="ARBA" id="ARBA00022573"/>
    </source>
</evidence>
<dbReference type="Proteomes" id="UP000036923">
    <property type="component" value="Unassembled WGS sequence"/>
</dbReference>
<dbReference type="InterPro" id="IPR003200">
    <property type="entry name" value="Nict_dMeBzImd_PRibTrfase"/>
</dbReference>
<dbReference type="GO" id="GO:0009236">
    <property type="term" value="P:cobalamin biosynthetic process"/>
    <property type="evidence" value="ECO:0007669"/>
    <property type="project" value="UniProtKB-UniRule"/>
</dbReference>
<accession>A0A0L6JQK6</accession>
<dbReference type="Gene3D" id="3.40.50.10210">
    <property type="match status" value="1"/>
</dbReference>
<protein>
    <recommendedName>
        <fullName evidence="5 11">Nicotinate-nucleotide--dimethylbenzimidazole phosphoribosyltransferase</fullName>
        <shortName evidence="11">NN:DBI PRT</shortName>
        <ecNumber evidence="4 11">2.4.2.21</ecNumber>
    </recommendedName>
    <alternativeName>
        <fullName evidence="9 11">N(1)-alpha-phosphoribosyltransferase</fullName>
    </alternativeName>
</protein>
<sequence length="352" mass="37234">MLFDTTINSIKGLDNEAMEKAQERLDNLTKPLGSLGRLEWIIKKLAGITGEVIPSLRKKTVVIMCADNGVVEEGVSSCPKSVTSTVTRNFTRGITGINVFTKHAGADIVVVDVGVDDEINCDGVINRKVKMGTDNMAKGPAMSRKEAIKAMEVGMEIVEELKLKGVNLLGTGEMGIGNTTTSAAVSAVLTGNPVEIMVGKGSGLTNEALLNKISVIKHAIELNKPDPKDPIDVLAKVGGLDIAGLTGCFLGAAANRIPILIDGFISAAAALVAINIKPEAKDYIFPSHGSAEPGSKKIMENIGMEPMLNLEMRLGEGTGAALAFHIFDMAVTAYTKMGTFNDATIEKYHPLE</sequence>
<name>A0A0L6JQK6_9FIRM</name>
<dbReference type="Pfam" id="PF02277">
    <property type="entry name" value="DBI_PRT"/>
    <property type="match status" value="1"/>
</dbReference>
<dbReference type="PANTHER" id="PTHR43463:SF1">
    <property type="entry name" value="NICOTINATE-NUCLEOTIDE--DIMETHYLBENZIMIDAZOLE PHOSPHORIBOSYLTRANSFERASE"/>
    <property type="match status" value="1"/>
</dbReference>
<evidence type="ECO:0000256" key="8">
    <source>
        <dbReference type="ARBA" id="ARBA00022679"/>
    </source>
</evidence>
<keyword evidence="7 11" id="KW-0328">Glycosyltransferase</keyword>
<comment type="similarity">
    <text evidence="3 11">Belongs to the CobT family.</text>
</comment>
<evidence type="ECO:0000256" key="5">
    <source>
        <dbReference type="ARBA" id="ARBA00015486"/>
    </source>
</evidence>
<comment type="function">
    <text evidence="1 11">Catalyzes the synthesis of alpha-ribazole-5'-phosphate from nicotinate mononucleotide (NAMN) and 5,6-dimethylbenzimidazole (DMB).</text>
</comment>
<dbReference type="PANTHER" id="PTHR43463">
    <property type="entry name" value="NICOTINATE-NUCLEOTIDE--DIMETHYLBENZIMIDAZOLE PHOSPHORIBOSYLTRANSFERASE"/>
    <property type="match status" value="1"/>
</dbReference>
<evidence type="ECO:0000256" key="7">
    <source>
        <dbReference type="ARBA" id="ARBA00022676"/>
    </source>
</evidence>
<dbReference type="UniPathway" id="UPA00061">
    <property type="reaction ID" value="UER00516"/>
</dbReference>
<keyword evidence="13" id="KW-1185">Reference proteome</keyword>
<dbReference type="STRING" id="398512.Bccel_3246"/>
<dbReference type="GO" id="GO:0008939">
    <property type="term" value="F:nicotinate-nucleotide-dimethylbenzimidazole phosphoribosyltransferase activity"/>
    <property type="evidence" value="ECO:0007669"/>
    <property type="project" value="UniProtKB-UniRule"/>
</dbReference>
<evidence type="ECO:0000256" key="11">
    <source>
        <dbReference type="HAMAP-Rule" id="MF_00230"/>
    </source>
</evidence>
<dbReference type="EC" id="2.4.2.21" evidence="4 11"/>
<evidence type="ECO:0000256" key="9">
    <source>
        <dbReference type="ARBA" id="ARBA00030686"/>
    </source>
</evidence>
<reference evidence="13" key="1">
    <citation type="submission" date="2015-07" db="EMBL/GenBank/DDBJ databases">
        <title>Near-Complete Genome Sequence of the Cellulolytic Bacterium Bacteroides (Pseudobacteroides) cellulosolvens ATCC 35603.</title>
        <authorList>
            <person name="Dassa B."/>
            <person name="Utturkar S.M."/>
            <person name="Klingeman D.M."/>
            <person name="Hurt R.A."/>
            <person name="Keller M."/>
            <person name="Xu J."/>
            <person name="Reddy Y.H.K."/>
            <person name="Borovok I."/>
            <person name="Grinberg I.R."/>
            <person name="Lamed R."/>
            <person name="Zhivin O."/>
            <person name="Bayer E.A."/>
            <person name="Brown S.D."/>
        </authorList>
    </citation>
    <scope>NUCLEOTIDE SEQUENCE [LARGE SCALE GENOMIC DNA]</scope>
    <source>
        <strain evidence="13">DSM 2933</strain>
    </source>
</reference>
<dbReference type="CDD" id="cd02439">
    <property type="entry name" value="DMB-PRT_CobT"/>
    <property type="match status" value="1"/>
</dbReference>
<comment type="caution">
    <text evidence="12">The sequence shown here is derived from an EMBL/GenBank/DDBJ whole genome shotgun (WGS) entry which is preliminary data.</text>
</comment>
<dbReference type="eggNOG" id="COG2038">
    <property type="taxonomic scope" value="Bacteria"/>
</dbReference>
<proteinExistence type="inferred from homology"/>
<comment type="pathway">
    <text evidence="2 11">Nucleoside biosynthesis; alpha-ribazole biosynthesis; alpha-ribazole from 5,6-dimethylbenzimidazole: step 1/2.</text>
</comment>
<gene>
    <name evidence="11" type="primary">cobT</name>
    <name evidence="12" type="ORF">Bccel_3246</name>
</gene>
<evidence type="ECO:0000256" key="2">
    <source>
        <dbReference type="ARBA" id="ARBA00005049"/>
    </source>
</evidence>
<evidence type="ECO:0000256" key="10">
    <source>
        <dbReference type="ARBA" id="ARBA00047340"/>
    </source>
</evidence>
<dbReference type="RefSeq" id="WP_036939010.1">
    <property type="nucleotide sequence ID" value="NZ_JQKC01000008.1"/>
</dbReference>
<dbReference type="PATRIC" id="fig|398512.5.peg.3405"/>
<evidence type="ECO:0000256" key="4">
    <source>
        <dbReference type="ARBA" id="ARBA00011991"/>
    </source>
</evidence>
<dbReference type="SUPFAM" id="SSF52733">
    <property type="entry name" value="Nicotinate mononucleotide:5,6-dimethylbenzimidazole phosphoribosyltransferase (CobT)"/>
    <property type="match status" value="1"/>
</dbReference>
<dbReference type="NCBIfam" id="TIGR03160">
    <property type="entry name" value="cobT_DBIPRT"/>
    <property type="match status" value="1"/>
</dbReference>
<dbReference type="InterPro" id="IPR036087">
    <property type="entry name" value="Nict_dMeBzImd_PRibTrfase_sf"/>
</dbReference>
<dbReference type="OrthoDB" id="9781491at2"/>
<dbReference type="Gene3D" id="1.10.1610.10">
    <property type="match status" value="1"/>
</dbReference>
<dbReference type="InterPro" id="IPR017846">
    <property type="entry name" value="Nict_dMeBzImd_PRibTrfase_bact"/>
</dbReference>
<dbReference type="EMBL" id="LGTC01000001">
    <property type="protein sequence ID" value="KNY27975.1"/>
    <property type="molecule type" value="Genomic_DNA"/>
</dbReference>
<feature type="active site" description="Proton acceptor" evidence="11">
    <location>
        <position position="316"/>
    </location>
</feature>
<dbReference type="HAMAP" id="MF_00230">
    <property type="entry name" value="CobT"/>
    <property type="match status" value="1"/>
</dbReference>
<keyword evidence="6 11" id="KW-0169">Cobalamin biosynthesis</keyword>
<evidence type="ECO:0000256" key="3">
    <source>
        <dbReference type="ARBA" id="ARBA00007110"/>
    </source>
</evidence>
<comment type="catalytic activity">
    <reaction evidence="10 11">
        <text>5,6-dimethylbenzimidazole + nicotinate beta-D-ribonucleotide = alpha-ribazole 5'-phosphate + nicotinate + H(+)</text>
        <dbReference type="Rhea" id="RHEA:11196"/>
        <dbReference type="ChEBI" id="CHEBI:15378"/>
        <dbReference type="ChEBI" id="CHEBI:15890"/>
        <dbReference type="ChEBI" id="CHEBI:32544"/>
        <dbReference type="ChEBI" id="CHEBI:57502"/>
        <dbReference type="ChEBI" id="CHEBI:57918"/>
        <dbReference type="EC" id="2.4.2.21"/>
    </reaction>
</comment>
<dbReference type="NCBIfam" id="NF000996">
    <property type="entry name" value="PRK00105.1"/>
    <property type="match status" value="1"/>
</dbReference>
<evidence type="ECO:0000313" key="13">
    <source>
        <dbReference type="Proteomes" id="UP000036923"/>
    </source>
</evidence>
<evidence type="ECO:0000313" key="12">
    <source>
        <dbReference type="EMBL" id="KNY27975.1"/>
    </source>
</evidence>
<evidence type="ECO:0000256" key="1">
    <source>
        <dbReference type="ARBA" id="ARBA00002197"/>
    </source>
</evidence>